<dbReference type="FunFam" id="3.40.50.1000:FF:000192">
    <property type="entry name" value="CTD small phosphatase-like protein"/>
    <property type="match status" value="1"/>
</dbReference>
<feature type="compositionally biased region" description="Polar residues" evidence="9">
    <location>
        <begin position="76"/>
        <end position="87"/>
    </location>
</feature>
<dbReference type="NCBIfam" id="TIGR02251">
    <property type="entry name" value="HIF-SF_euk"/>
    <property type="match status" value="1"/>
</dbReference>
<dbReference type="PROSITE" id="PS50969">
    <property type="entry name" value="FCP1"/>
    <property type="match status" value="1"/>
</dbReference>
<keyword evidence="3" id="KW-0479">Metal-binding</keyword>
<dbReference type="InterPro" id="IPR011948">
    <property type="entry name" value="Dullard_phosphatase"/>
</dbReference>
<evidence type="ECO:0000256" key="6">
    <source>
        <dbReference type="ARBA" id="ARBA00022912"/>
    </source>
</evidence>
<feature type="compositionally biased region" description="Polar residues" evidence="9">
    <location>
        <begin position="435"/>
        <end position="450"/>
    </location>
</feature>
<feature type="region of interest" description="Disordered" evidence="9">
    <location>
        <begin position="321"/>
        <end position="353"/>
    </location>
</feature>
<accession>A0A9W7Y1Q5</accession>
<feature type="compositionally biased region" description="Polar residues" evidence="9">
    <location>
        <begin position="329"/>
        <end position="338"/>
    </location>
</feature>
<comment type="cofactor">
    <cofactor evidence="1">
        <name>Mg(2+)</name>
        <dbReference type="ChEBI" id="CHEBI:18420"/>
    </cofactor>
</comment>
<dbReference type="GO" id="GO:0004722">
    <property type="term" value="F:protein serine/threonine phosphatase activity"/>
    <property type="evidence" value="ECO:0007669"/>
    <property type="project" value="UniProtKB-EC"/>
</dbReference>
<dbReference type="InterPro" id="IPR050365">
    <property type="entry name" value="TIM50"/>
</dbReference>
<evidence type="ECO:0000256" key="4">
    <source>
        <dbReference type="ARBA" id="ARBA00022801"/>
    </source>
</evidence>
<name>A0A9W7Y1Q5_9FUNG</name>
<reference evidence="11" key="1">
    <citation type="submission" date="2022-07" db="EMBL/GenBank/DDBJ databases">
        <title>Phylogenomic reconstructions and comparative analyses of Kickxellomycotina fungi.</title>
        <authorList>
            <person name="Reynolds N.K."/>
            <person name="Stajich J.E."/>
            <person name="Barry K."/>
            <person name="Grigoriev I.V."/>
            <person name="Crous P."/>
            <person name="Smith M.E."/>
        </authorList>
    </citation>
    <scope>NUCLEOTIDE SEQUENCE</scope>
    <source>
        <strain evidence="11">NBRC 32514</strain>
    </source>
</reference>
<organism evidence="11 12">
    <name type="scientific">Coemansia erecta</name>
    <dbReference type="NCBI Taxonomy" id="147472"/>
    <lineage>
        <taxon>Eukaryota</taxon>
        <taxon>Fungi</taxon>
        <taxon>Fungi incertae sedis</taxon>
        <taxon>Zoopagomycota</taxon>
        <taxon>Kickxellomycotina</taxon>
        <taxon>Kickxellomycetes</taxon>
        <taxon>Kickxellales</taxon>
        <taxon>Kickxellaceae</taxon>
        <taxon>Coemansia</taxon>
    </lineage>
</organism>
<keyword evidence="12" id="KW-1185">Reference proteome</keyword>
<dbReference type="EMBL" id="JANBOJ010000009">
    <property type="protein sequence ID" value="KAJ1725251.1"/>
    <property type="molecule type" value="Genomic_DNA"/>
</dbReference>
<evidence type="ECO:0000256" key="7">
    <source>
        <dbReference type="ARBA" id="ARBA00047761"/>
    </source>
</evidence>
<feature type="compositionally biased region" description="Low complexity" evidence="9">
    <location>
        <begin position="396"/>
        <end position="421"/>
    </location>
</feature>
<feature type="compositionally biased region" description="Polar residues" evidence="9">
    <location>
        <begin position="383"/>
        <end position="395"/>
    </location>
</feature>
<feature type="domain" description="FCP1 homology" evidence="10">
    <location>
        <begin position="609"/>
        <end position="767"/>
    </location>
</feature>
<feature type="compositionally biased region" description="Low complexity" evidence="9">
    <location>
        <begin position="255"/>
        <end position="268"/>
    </location>
</feature>
<evidence type="ECO:0000313" key="11">
    <source>
        <dbReference type="EMBL" id="KAJ1725251.1"/>
    </source>
</evidence>
<keyword evidence="6" id="KW-0904">Protein phosphatase</keyword>
<evidence type="ECO:0000256" key="3">
    <source>
        <dbReference type="ARBA" id="ARBA00022723"/>
    </source>
</evidence>
<dbReference type="InterPro" id="IPR023214">
    <property type="entry name" value="HAD_sf"/>
</dbReference>
<feature type="compositionally biased region" description="Polar residues" evidence="9">
    <location>
        <begin position="464"/>
        <end position="493"/>
    </location>
</feature>
<dbReference type="Proteomes" id="UP001149813">
    <property type="component" value="Unassembled WGS sequence"/>
</dbReference>
<gene>
    <name evidence="11" type="ORF">LPJ53_000580</name>
</gene>
<evidence type="ECO:0000256" key="1">
    <source>
        <dbReference type="ARBA" id="ARBA00001946"/>
    </source>
</evidence>
<evidence type="ECO:0000259" key="10">
    <source>
        <dbReference type="PROSITE" id="PS50969"/>
    </source>
</evidence>
<evidence type="ECO:0000256" key="2">
    <source>
        <dbReference type="ARBA" id="ARBA00013081"/>
    </source>
</evidence>
<feature type="region of interest" description="Disordered" evidence="9">
    <location>
        <begin position="53"/>
        <end position="122"/>
    </location>
</feature>
<dbReference type="GO" id="GO:0046872">
    <property type="term" value="F:metal ion binding"/>
    <property type="evidence" value="ECO:0007669"/>
    <property type="project" value="UniProtKB-KW"/>
</dbReference>
<dbReference type="InterPro" id="IPR036412">
    <property type="entry name" value="HAD-like_sf"/>
</dbReference>
<sequence>MGTTELGSGLMADEAVFDGRTPSLAPAVDITFSKPSAMFKSSKAGLRFRKLKERGQSLLSRSNSSSNRKTGRSDRILSSQNDSSATALPSHAADPRSSSAAAAAAARSAVPVSSQNKGATEFRVRGMRDADTAHVGSPSPASNSPHNRRLSVDDAIHATPFSVQPQRRTKLVRNPRNTRHMRNTHSSLFTQSMDIDRSQALDTSSQRRSGVFTQLFACCTPISLFRRTTSYGSMRNEARNAMQSPSPQDHSHLEQPSQQQQQQTQQVPQLEPIQQHYLEDDDDVDEEFLREQLGHGNGRNLPTPGLLGHGRLSATDTAVGADSMDEHSGANSKASTTPEGVIRSVGAADDADENDWLMSHQDDELAGSMPVPASVLGGRESYPVSSRHNSTATSTAPVGSSRPAAVSSSSSSGISSVAPPRFVSSGSSGLYIAPRTSSTPQNSEYGAYNSTYSDLDTEAGVSSIGNSVYRTPPTSVGGYTSSSAGALRDTSSGAHDGSTHSYSHDNAGHDIHHQTDVELGHGAPSETPANTISKLYLDDEAYEHVPRKITLETSSVDPESIVEEDLEAEEDNSLRAEITSPPGNVATVSSERLVTHVASQHLLPPLAPEHTGRKCLVLDLDETLVHSSFREVEHPDYVVPVVLEGQEHNVYVVKRPGVDEFMRVMGEYYEIVVFTASLSMYADPVLDLLDKSKVVHHRLFRESCNLYNGNYVKDLSRLGRDIADSIIIDNSPASYAFHPNNAIGISTWLNDPMDTELRDLIPFLIDLTQVDDVAAVLSLTHNHASFD</sequence>
<dbReference type="SMART" id="SM00577">
    <property type="entry name" value="CPDc"/>
    <property type="match status" value="1"/>
</dbReference>
<feature type="compositionally biased region" description="Low complexity" evidence="9">
    <location>
        <begin position="57"/>
        <end position="68"/>
    </location>
</feature>
<proteinExistence type="predicted"/>
<evidence type="ECO:0000256" key="9">
    <source>
        <dbReference type="SAM" id="MobiDB-lite"/>
    </source>
</evidence>
<dbReference type="EC" id="3.1.3.16" evidence="2"/>
<keyword evidence="4" id="KW-0378">Hydrolase</keyword>
<evidence type="ECO:0000256" key="8">
    <source>
        <dbReference type="ARBA" id="ARBA00048336"/>
    </source>
</evidence>
<dbReference type="Pfam" id="PF03031">
    <property type="entry name" value="NIF"/>
    <property type="match status" value="1"/>
</dbReference>
<evidence type="ECO:0000256" key="5">
    <source>
        <dbReference type="ARBA" id="ARBA00022842"/>
    </source>
</evidence>
<dbReference type="SUPFAM" id="SSF56784">
    <property type="entry name" value="HAD-like"/>
    <property type="match status" value="1"/>
</dbReference>
<comment type="catalytic activity">
    <reaction evidence="7">
        <text>O-phospho-L-seryl-[protein] + H2O = L-seryl-[protein] + phosphate</text>
        <dbReference type="Rhea" id="RHEA:20629"/>
        <dbReference type="Rhea" id="RHEA-COMP:9863"/>
        <dbReference type="Rhea" id="RHEA-COMP:11604"/>
        <dbReference type="ChEBI" id="CHEBI:15377"/>
        <dbReference type="ChEBI" id="CHEBI:29999"/>
        <dbReference type="ChEBI" id="CHEBI:43474"/>
        <dbReference type="ChEBI" id="CHEBI:83421"/>
        <dbReference type="EC" id="3.1.3.16"/>
    </reaction>
</comment>
<feature type="region of interest" description="Disordered" evidence="9">
    <location>
        <begin position="376"/>
        <end position="450"/>
    </location>
</feature>
<feature type="compositionally biased region" description="Low complexity" evidence="9">
    <location>
        <begin position="95"/>
        <end position="114"/>
    </location>
</feature>
<dbReference type="OrthoDB" id="277011at2759"/>
<keyword evidence="5" id="KW-0460">Magnesium</keyword>
<dbReference type="Gene3D" id="3.40.50.1000">
    <property type="entry name" value="HAD superfamily/HAD-like"/>
    <property type="match status" value="1"/>
</dbReference>
<evidence type="ECO:0000313" key="12">
    <source>
        <dbReference type="Proteomes" id="UP001149813"/>
    </source>
</evidence>
<feature type="region of interest" description="Disordered" evidence="9">
    <location>
        <begin position="238"/>
        <end position="268"/>
    </location>
</feature>
<dbReference type="CDD" id="cd07521">
    <property type="entry name" value="HAD_FCP1-like"/>
    <property type="match status" value="1"/>
</dbReference>
<protein>
    <recommendedName>
        <fullName evidence="2">protein-serine/threonine phosphatase</fullName>
        <ecNumber evidence="2">3.1.3.16</ecNumber>
    </recommendedName>
</protein>
<comment type="catalytic activity">
    <reaction evidence="8">
        <text>O-phospho-L-threonyl-[protein] + H2O = L-threonyl-[protein] + phosphate</text>
        <dbReference type="Rhea" id="RHEA:47004"/>
        <dbReference type="Rhea" id="RHEA-COMP:11060"/>
        <dbReference type="Rhea" id="RHEA-COMP:11605"/>
        <dbReference type="ChEBI" id="CHEBI:15377"/>
        <dbReference type="ChEBI" id="CHEBI:30013"/>
        <dbReference type="ChEBI" id="CHEBI:43474"/>
        <dbReference type="ChEBI" id="CHEBI:61977"/>
        <dbReference type="EC" id="3.1.3.16"/>
    </reaction>
</comment>
<dbReference type="InterPro" id="IPR004274">
    <property type="entry name" value="FCP1_dom"/>
</dbReference>
<dbReference type="AlphaFoldDB" id="A0A9W7Y1Q5"/>
<feature type="region of interest" description="Disordered" evidence="9">
    <location>
        <begin position="464"/>
        <end position="509"/>
    </location>
</feature>
<comment type="caution">
    <text evidence="11">The sequence shown here is derived from an EMBL/GenBank/DDBJ whole genome shotgun (WGS) entry which is preliminary data.</text>
</comment>
<dbReference type="PANTHER" id="PTHR12210">
    <property type="entry name" value="DULLARD PROTEIN PHOSPHATASE"/>
    <property type="match status" value="1"/>
</dbReference>